<protein>
    <submittedName>
        <fullName evidence="2">Class I SAM-dependent methyltransferase</fullName>
    </submittedName>
</protein>
<evidence type="ECO:0000313" key="2">
    <source>
        <dbReference type="EMBL" id="QNT63941.1"/>
    </source>
</evidence>
<keyword evidence="2" id="KW-0808">Transferase</keyword>
<dbReference type="InterPro" id="IPR025714">
    <property type="entry name" value="Methyltranfer_dom"/>
</dbReference>
<dbReference type="SUPFAM" id="SSF53335">
    <property type="entry name" value="S-adenosyl-L-methionine-dependent methyltransferases"/>
    <property type="match status" value="1"/>
</dbReference>
<dbReference type="AlphaFoldDB" id="A0A7H1MKF5"/>
<reference evidence="2 3" key="1">
    <citation type="submission" date="2019-08" db="EMBL/GenBank/DDBJ databases">
        <authorList>
            <person name="Chang H.C."/>
            <person name="Mun S.Y."/>
        </authorList>
    </citation>
    <scope>NUCLEOTIDE SEQUENCE [LARGE SCALE GENOMIC DNA]</scope>
    <source>
        <strain evidence="2 3">SK</strain>
    </source>
</reference>
<sequence length="242" mass="27978">MSNIYDNEKFFDEYSKMNRSKYGLNGAGEWEQLKKILPNLKNKTMLDLGSGYGWHSFYAAENGANSVLGIDSSDKMLAIAKQKNKFNNVEFKKIDINNLNSMNAKFDLVFSSLALHYVEDFEKVVANVQTLLNPNGEFIFSVEHPIFTSEGTEQWTLNEDGSIKNFPVDRYFDESVRETNFWETPVIKYHRTLETYIETLIKNGFIIQHLVEPTPPDSMLDIPGMKDEFRRPMMMILSARKL</sequence>
<dbReference type="Pfam" id="PF13847">
    <property type="entry name" value="Methyltransf_31"/>
    <property type="match status" value="1"/>
</dbReference>
<dbReference type="GO" id="GO:0032259">
    <property type="term" value="P:methylation"/>
    <property type="evidence" value="ECO:0007669"/>
    <property type="project" value="UniProtKB-KW"/>
</dbReference>
<dbReference type="Gene3D" id="3.40.50.150">
    <property type="entry name" value="Vaccinia Virus protein VP39"/>
    <property type="match status" value="1"/>
</dbReference>
<gene>
    <name evidence="2" type="ORF">FY536_01015</name>
</gene>
<proteinExistence type="predicted"/>
<feature type="domain" description="Methyltransferase" evidence="1">
    <location>
        <begin position="41"/>
        <end position="142"/>
    </location>
</feature>
<dbReference type="EMBL" id="CP043431">
    <property type="protein sequence ID" value="QNT63941.1"/>
    <property type="molecule type" value="Genomic_DNA"/>
</dbReference>
<keyword evidence="3" id="KW-1185">Reference proteome</keyword>
<keyword evidence="2" id="KW-0489">Methyltransferase</keyword>
<evidence type="ECO:0000259" key="1">
    <source>
        <dbReference type="Pfam" id="PF13847"/>
    </source>
</evidence>
<name>A0A7H1MKF5_9LACO</name>
<evidence type="ECO:0000313" key="3">
    <source>
        <dbReference type="Proteomes" id="UP000516446"/>
    </source>
</evidence>
<dbReference type="InterPro" id="IPR029063">
    <property type="entry name" value="SAM-dependent_MTases_sf"/>
</dbReference>
<dbReference type="PANTHER" id="PTHR43861:SF1">
    <property type="entry name" value="TRANS-ACONITATE 2-METHYLTRANSFERASE"/>
    <property type="match status" value="1"/>
</dbReference>
<dbReference type="GO" id="GO:0008168">
    <property type="term" value="F:methyltransferase activity"/>
    <property type="evidence" value="ECO:0007669"/>
    <property type="project" value="UniProtKB-KW"/>
</dbReference>
<organism evidence="2 3">
    <name type="scientific">Weissella koreensis</name>
    <dbReference type="NCBI Taxonomy" id="165096"/>
    <lineage>
        <taxon>Bacteria</taxon>
        <taxon>Bacillati</taxon>
        <taxon>Bacillota</taxon>
        <taxon>Bacilli</taxon>
        <taxon>Lactobacillales</taxon>
        <taxon>Lactobacillaceae</taxon>
        <taxon>Weissella</taxon>
    </lineage>
</organism>
<accession>A0A7H1MKF5</accession>
<dbReference type="RefSeq" id="WP_104914404.1">
    <property type="nucleotide sequence ID" value="NZ_CP026847.1"/>
</dbReference>
<dbReference type="PANTHER" id="PTHR43861">
    <property type="entry name" value="TRANS-ACONITATE 2-METHYLTRANSFERASE-RELATED"/>
    <property type="match status" value="1"/>
</dbReference>
<dbReference type="CDD" id="cd02440">
    <property type="entry name" value="AdoMet_MTases"/>
    <property type="match status" value="1"/>
</dbReference>
<dbReference type="Proteomes" id="UP000516446">
    <property type="component" value="Chromosome"/>
</dbReference>